<dbReference type="Proteomes" id="UP000094285">
    <property type="component" value="Unassembled WGS sequence"/>
</dbReference>
<proteinExistence type="predicted"/>
<feature type="domain" description="Agglutinin-like protein N-terminal" evidence="14">
    <location>
        <begin position="54"/>
        <end position="289"/>
    </location>
</feature>
<evidence type="ECO:0000256" key="10">
    <source>
        <dbReference type="ARBA" id="ARBA00023157"/>
    </source>
</evidence>
<keyword evidence="6 13" id="KW-0732">Signal</keyword>
<dbReference type="AlphaFoldDB" id="A0A1E4SNH9"/>
<keyword evidence="11" id="KW-0325">Glycoprotein</keyword>
<keyword evidence="4" id="KW-0964">Secreted</keyword>
<evidence type="ECO:0000256" key="11">
    <source>
        <dbReference type="ARBA" id="ARBA00023180"/>
    </source>
</evidence>
<dbReference type="Gene3D" id="2.60.40.2430">
    <property type="entry name" value="Agglutinin-like protein, N-terminal domain, N2 subdomain"/>
    <property type="match status" value="1"/>
</dbReference>
<organism evidence="15 16">
    <name type="scientific">Suhomyces tanzawaensis NRRL Y-17324</name>
    <dbReference type="NCBI Taxonomy" id="984487"/>
    <lineage>
        <taxon>Eukaryota</taxon>
        <taxon>Fungi</taxon>
        <taxon>Dikarya</taxon>
        <taxon>Ascomycota</taxon>
        <taxon>Saccharomycotina</taxon>
        <taxon>Pichiomycetes</taxon>
        <taxon>Debaryomycetaceae</taxon>
        <taxon>Suhomyces</taxon>
    </lineage>
</organism>
<keyword evidence="16" id="KW-1185">Reference proteome</keyword>
<dbReference type="InterPro" id="IPR033504">
    <property type="entry name" value="ALS"/>
</dbReference>
<dbReference type="PANTHER" id="PTHR33793">
    <property type="entry name" value="ALPHA-AGGLUTININ"/>
    <property type="match status" value="1"/>
</dbReference>
<dbReference type="GeneID" id="30986154"/>
<evidence type="ECO:0000256" key="6">
    <source>
        <dbReference type="ARBA" id="ARBA00022729"/>
    </source>
</evidence>
<evidence type="ECO:0000256" key="13">
    <source>
        <dbReference type="SAM" id="SignalP"/>
    </source>
</evidence>
<reference evidence="16" key="1">
    <citation type="submission" date="2016-05" db="EMBL/GenBank/DDBJ databases">
        <title>Comparative genomics of biotechnologically important yeasts.</title>
        <authorList>
            <consortium name="DOE Joint Genome Institute"/>
            <person name="Riley R."/>
            <person name="Haridas S."/>
            <person name="Wolfe K.H."/>
            <person name="Lopes M.R."/>
            <person name="Hittinger C.T."/>
            <person name="Goker M."/>
            <person name="Salamov A."/>
            <person name="Wisecaver J."/>
            <person name="Long T.M."/>
            <person name="Aerts A.L."/>
            <person name="Barry K."/>
            <person name="Choi C."/>
            <person name="Clum A."/>
            <person name="Coughlan A.Y."/>
            <person name="Deshpande S."/>
            <person name="Douglass A.P."/>
            <person name="Hanson S.J."/>
            <person name="Klenk H.-P."/>
            <person name="Labutti K."/>
            <person name="Lapidus A."/>
            <person name="Lindquist E."/>
            <person name="Lipzen A."/>
            <person name="Meier-Kolthoff J.P."/>
            <person name="Ohm R.A."/>
            <person name="Otillar R.P."/>
            <person name="Pangilinan J."/>
            <person name="Peng Y."/>
            <person name="Rokas A."/>
            <person name="Rosa C.A."/>
            <person name="Scheuner C."/>
            <person name="Sibirny A.A."/>
            <person name="Slot J.C."/>
            <person name="Stielow J.B."/>
            <person name="Sun H."/>
            <person name="Kurtzman C.P."/>
            <person name="Blackwell M."/>
            <person name="Grigoriev I.V."/>
            <person name="Jeffries T.W."/>
        </authorList>
    </citation>
    <scope>NUCLEOTIDE SEQUENCE [LARGE SCALE GENOMIC DNA]</scope>
    <source>
        <strain evidence="16">NRRL Y-17324</strain>
    </source>
</reference>
<dbReference type="SUPFAM" id="SSF49401">
    <property type="entry name" value="Bacterial adhesins"/>
    <property type="match status" value="1"/>
</dbReference>
<keyword evidence="10" id="KW-1015">Disulfide bond</keyword>
<protein>
    <recommendedName>
        <fullName evidence="14">Agglutinin-like protein N-terminal domain-containing protein</fullName>
    </recommendedName>
</protein>
<dbReference type="Gene3D" id="2.60.40.1280">
    <property type="match status" value="1"/>
</dbReference>
<dbReference type="InterPro" id="IPR008966">
    <property type="entry name" value="Adhesion_dom_sf"/>
</dbReference>
<keyword evidence="12" id="KW-0449">Lipoprotein</keyword>
<name>A0A1E4SNH9_9ASCO</name>
<dbReference type="InterPro" id="IPR024672">
    <property type="entry name" value="Agglutinin-like_N"/>
</dbReference>
<dbReference type="GO" id="GO:0007155">
    <property type="term" value="P:cell adhesion"/>
    <property type="evidence" value="ECO:0007669"/>
    <property type="project" value="UniProtKB-KW"/>
</dbReference>
<dbReference type="SMART" id="SM01056">
    <property type="entry name" value="Candida_ALS_N"/>
    <property type="match status" value="1"/>
</dbReference>
<gene>
    <name evidence="15" type="ORF">CANTADRAFT_99419</name>
</gene>
<dbReference type="PANTHER" id="PTHR33793:SF2">
    <property type="entry name" value="AGGLUTININ-LIKE PROTEIN 6"/>
    <property type="match status" value="1"/>
</dbReference>
<keyword evidence="3" id="KW-0134">Cell wall</keyword>
<sequence length="308" mass="33096">MKLLSIVTFAGALALAAAKQIEGVFTSFDSIQLSAIPEVQFPTPATPSHLLHFSWEMNSTFASPGDKFVLRMTCVYSVTLGKDTFELIAEGKTYAICSITNAELSDRISLLDCTVTDEINNGDVVEGRAFIPVTFNIGGRASPFDEECALRIIPGSVPVDSLAFGTGNHSISTATNFIGVPESGNDASDVSSIVRYVPSTDNFDGYAVGPSRCLVGSTFNEFTLMVPGANIDCDSVKVHVTDAFNIWGLPAIHYEEEIYSECSSERIYVRTEATLGKGVTPFVEYKFTKPGTDIIQTSLVAHTVGSRA</sequence>
<dbReference type="GO" id="GO:0098552">
    <property type="term" value="C:side of membrane"/>
    <property type="evidence" value="ECO:0007669"/>
    <property type="project" value="UniProtKB-KW"/>
</dbReference>
<evidence type="ECO:0000256" key="4">
    <source>
        <dbReference type="ARBA" id="ARBA00022525"/>
    </source>
</evidence>
<dbReference type="InterPro" id="IPR043063">
    <property type="entry name" value="Agglutinin-like_N_N2"/>
</dbReference>
<evidence type="ECO:0000256" key="3">
    <source>
        <dbReference type="ARBA" id="ARBA00022512"/>
    </source>
</evidence>
<comment type="subcellular location">
    <subcellularLocation>
        <location evidence="2">Membrane</location>
        <topology evidence="2">Lipid-anchor</topology>
        <topology evidence="2">GPI-anchor</topology>
    </subcellularLocation>
    <subcellularLocation>
        <location evidence="1">Secreted</location>
        <location evidence="1">Cell wall</location>
    </subcellularLocation>
</comment>
<evidence type="ECO:0000256" key="1">
    <source>
        <dbReference type="ARBA" id="ARBA00004191"/>
    </source>
</evidence>
<evidence type="ECO:0000313" key="16">
    <source>
        <dbReference type="Proteomes" id="UP000094285"/>
    </source>
</evidence>
<dbReference type="Pfam" id="PF11766">
    <property type="entry name" value="Candida_ALS_N"/>
    <property type="match status" value="1"/>
</dbReference>
<evidence type="ECO:0000256" key="5">
    <source>
        <dbReference type="ARBA" id="ARBA00022622"/>
    </source>
</evidence>
<feature type="chain" id="PRO_5009162880" description="Agglutinin-like protein N-terminal domain-containing protein" evidence="13">
    <location>
        <begin position="19"/>
        <end position="308"/>
    </location>
</feature>
<keyword evidence="7" id="KW-0677">Repeat</keyword>
<evidence type="ECO:0000256" key="2">
    <source>
        <dbReference type="ARBA" id="ARBA00004589"/>
    </source>
</evidence>
<dbReference type="RefSeq" id="XP_020066202.1">
    <property type="nucleotide sequence ID" value="XM_020212018.1"/>
</dbReference>
<evidence type="ECO:0000256" key="7">
    <source>
        <dbReference type="ARBA" id="ARBA00022737"/>
    </source>
</evidence>
<keyword evidence="8" id="KW-0130">Cell adhesion</keyword>
<dbReference type="EMBL" id="KV453910">
    <property type="protein sequence ID" value="ODV81080.1"/>
    <property type="molecule type" value="Genomic_DNA"/>
</dbReference>
<dbReference type="STRING" id="984487.A0A1E4SNH9"/>
<evidence type="ECO:0000256" key="12">
    <source>
        <dbReference type="ARBA" id="ARBA00023288"/>
    </source>
</evidence>
<evidence type="ECO:0000256" key="9">
    <source>
        <dbReference type="ARBA" id="ARBA00023136"/>
    </source>
</evidence>
<feature type="signal peptide" evidence="13">
    <location>
        <begin position="1"/>
        <end position="18"/>
    </location>
</feature>
<keyword evidence="5" id="KW-0336">GPI-anchor</keyword>
<accession>A0A1E4SNH9</accession>
<evidence type="ECO:0000256" key="8">
    <source>
        <dbReference type="ARBA" id="ARBA00022889"/>
    </source>
</evidence>
<keyword evidence="9" id="KW-0472">Membrane</keyword>
<dbReference type="InterPro" id="IPR011252">
    <property type="entry name" value="Fibrogen-bd_dom1"/>
</dbReference>
<evidence type="ECO:0000259" key="14">
    <source>
        <dbReference type="SMART" id="SM01056"/>
    </source>
</evidence>
<evidence type="ECO:0000313" key="15">
    <source>
        <dbReference type="EMBL" id="ODV81080.1"/>
    </source>
</evidence>